<dbReference type="AlphaFoldDB" id="B9RFB7"/>
<gene>
    <name evidence="1" type="ORF">RCOM_1433400</name>
</gene>
<organism evidence="1 2">
    <name type="scientific">Ricinus communis</name>
    <name type="common">Castor bean</name>
    <dbReference type="NCBI Taxonomy" id="3988"/>
    <lineage>
        <taxon>Eukaryota</taxon>
        <taxon>Viridiplantae</taxon>
        <taxon>Streptophyta</taxon>
        <taxon>Embryophyta</taxon>
        <taxon>Tracheophyta</taxon>
        <taxon>Spermatophyta</taxon>
        <taxon>Magnoliopsida</taxon>
        <taxon>eudicotyledons</taxon>
        <taxon>Gunneridae</taxon>
        <taxon>Pentapetalae</taxon>
        <taxon>rosids</taxon>
        <taxon>fabids</taxon>
        <taxon>Malpighiales</taxon>
        <taxon>Euphorbiaceae</taxon>
        <taxon>Acalyphoideae</taxon>
        <taxon>Acalypheae</taxon>
        <taxon>Ricinus</taxon>
    </lineage>
</organism>
<evidence type="ECO:0000313" key="2">
    <source>
        <dbReference type="Proteomes" id="UP000008311"/>
    </source>
</evidence>
<accession>B9RFB7</accession>
<name>B9RFB7_RICCO</name>
<protein>
    <submittedName>
        <fullName evidence="1">Uncharacterized protein</fullName>
    </submittedName>
</protein>
<reference evidence="2" key="1">
    <citation type="journal article" date="2010" name="Nat. Biotechnol.">
        <title>Draft genome sequence of the oilseed species Ricinus communis.</title>
        <authorList>
            <person name="Chan A.P."/>
            <person name="Crabtree J."/>
            <person name="Zhao Q."/>
            <person name="Lorenzi H."/>
            <person name="Orvis J."/>
            <person name="Puiu D."/>
            <person name="Melake-Berhan A."/>
            <person name="Jones K.M."/>
            <person name="Redman J."/>
            <person name="Chen G."/>
            <person name="Cahoon E.B."/>
            <person name="Gedil M."/>
            <person name="Stanke M."/>
            <person name="Haas B.J."/>
            <person name="Wortman J.R."/>
            <person name="Fraser-Liggett C.M."/>
            <person name="Ravel J."/>
            <person name="Rabinowicz P.D."/>
        </authorList>
    </citation>
    <scope>NUCLEOTIDE SEQUENCE [LARGE SCALE GENOMIC DNA]</scope>
    <source>
        <strain evidence="2">cv. Hale</strain>
    </source>
</reference>
<dbReference type="EMBL" id="EQ973777">
    <property type="protein sequence ID" value="EEF49888.1"/>
    <property type="molecule type" value="Genomic_DNA"/>
</dbReference>
<keyword evidence="2" id="KW-1185">Reference proteome</keyword>
<dbReference type="Proteomes" id="UP000008311">
    <property type="component" value="Unassembled WGS sequence"/>
</dbReference>
<dbReference type="InParanoid" id="B9RFB7"/>
<proteinExistence type="predicted"/>
<sequence>MYLVGINKQKETVDQSVRKENKLRGIAAVGKRKCKRESGGKMSEKYVSRKRSLSLRPSVSLLLLVDCSMGIRLSGR</sequence>
<evidence type="ECO:0000313" key="1">
    <source>
        <dbReference type="EMBL" id="EEF49888.1"/>
    </source>
</evidence>